<evidence type="ECO:0000313" key="2">
    <source>
        <dbReference type="Proteomes" id="UP001139028"/>
    </source>
</evidence>
<proteinExistence type="predicted"/>
<dbReference type="PANTHER" id="PTHR33361:SF15">
    <property type="entry name" value="DUF885 FAMILY LIPOPROTEIN"/>
    <property type="match status" value="1"/>
</dbReference>
<dbReference type="Pfam" id="PF05960">
    <property type="entry name" value="DUF885"/>
    <property type="match status" value="1"/>
</dbReference>
<dbReference type="RefSeq" id="WP_252466001.1">
    <property type="nucleotide sequence ID" value="NZ_JALBWM010000028.1"/>
</dbReference>
<dbReference type="PANTHER" id="PTHR33361">
    <property type="entry name" value="GLR0591 PROTEIN"/>
    <property type="match status" value="1"/>
</dbReference>
<evidence type="ECO:0000313" key="1">
    <source>
        <dbReference type="EMBL" id="MCO1334460.1"/>
    </source>
</evidence>
<dbReference type="AlphaFoldDB" id="A0A9X2ENK7"/>
<protein>
    <submittedName>
        <fullName evidence="1">DUF885 domain-containing protein</fullName>
    </submittedName>
</protein>
<accession>A0A9X2ENK7</accession>
<comment type="caution">
    <text evidence="1">The sequence shown here is derived from an EMBL/GenBank/DDBJ whole genome shotgun (WGS) entry which is preliminary data.</text>
</comment>
<gene>
    <name evidence="1" type="ORF">MO867_08915</name>
</gene>
<dbReference type="EMBL" id="JALBWM010000028">
    <property type="protein sequence ID" value="MCO1334460.1"/>
    <property type="molecule type" value="Genomic_DNA"/>
</dbReference>
<organism evidence="1 2">
    <name type="scientific">Microbulbifer okhotskensis</name>
    <dbReference type="NCBI Taxonomy" id="2926617"/>
    <lineage>
        <taxon>Bacteria</taxon>
        <taxon>Pseudomonadati</taxon>
        <taxon>Pseudomonadota</taxon>
        <taxon>Gammaproteobacteria</taxon>
        <taxon>Cellvibrionales</taxon>
        <taxon>Microbulbiferaceae</taxon>
        <taxon>Microbulbifer</taxon>
    </lineage>
</organism>
<reference evidence="1" key="1">
    <citation type="journal article" date="2022" name="Arch. Microbiol.">
        <title>Microbulbifer okhotskensis sp. nov., isolated from a deep bottom sediment of the Okhotsk Sea.</title>
        <authorList>
            <person name="Romanenko L."/>
            <person name="Kurilenko V."/>
            <person name="Otstavnykh N."/>
            <person name="Velansky P."/>
            <person name="Isaeva M."/>
            <person name="Mikhailov V."/>
        </authorList>
    </citation>
    <scope>NUCLEOTIDE SEQUENCE</scope>
    <source>
        <strain evidence="1">OS29</strain>
    </source>
</reference>
<name>A0A9X2ENK7_9GAMM</name>
<sequence length="605" mass="70036">MRGHIRLLILLALLGACERQDLDRQRITPPESTVLEEMRSETNLAFEQLCEQFILGLWKLFPSWAISEGYYEVARNLQVPDQNYRKYLLVFAQIYKRKFSALNENQLSINSRSNLALIKNFLDRLQWQYTSFKSYQWDPSLYNVSHAFALILNSNYAPVEKRLHAFSTRMSSVPEYYKAAAKAIHRPARPQLELAIQQNTGALSLFGEQLVKTVKKSHMPADAKAIFLHRLQDSRAAIQGYIDFLKNLKMKITKSGNFRDFRIGETLYEEKFQFDINIGITAVELYQLAITEKQRTHKKMTELTDKLWPKYFPEDPPPSNHLIRIGHLLEKLSLHHPSKENFKRAIEEQIPELAEFVVKKNLLSLDKEKPLIVRTTPPYMQGFSVASIDAPGPYDKGANTFYNVMPIENYSDERADSLLREYNDYTLQILNIHEAIPGHYTQLVYANQSPSIIRNILGNTAMIEGWAVYAERMMLDAGYGDFSPELWLMYYKWSLRTITNTILDYELQVKGIDQAQAMKIMVREAFQQQAEAEGKWRRATLSQVQLTSYFAGFTDILALRKEIKQKLGRNFNLEAFHEDFLSFGNAPVPVIRELMLAKIKGDGRD</sequence>
<dbReference type="Proteomes" id="UP001139028">
    <property type="component" value="Unassembled WGS sequence"/>
</dbReference>
<dbReference type="InterPro" id="IPR010281">
    <property type="entry name" value="DUF885"/>
</dbReference>
<dbReference type="PROSITE" id="PS51257">
    <property type="entry name" value="PROKAR_LIPOPROTEIN"/>
    <property type="match status" value="1"/>
</dbReference>
<keyword evidence="2" id="KW-1185">Reference proteome</keyword>